<dbReference type="AlphaFoldDB" id="A0A183HWZ4"/>
<feature type="compositionally biased region" description="Basic and acidic residues" evidence="1">
    <location>
        <begin position="1"/>
        <end position="14"/>
    </location>
</feature>
<evidence type="ECO:0000313" key="3">
    <source>
        <dbReference type="Proteomes" id="UP000267606"/>
    </source>
</evidence>
<reference evidence="2 3" key="2">
    <citation type="submission" date="2018-11" db="EMBL/GenBank/DDBJ databases">
        <authorList>
            <consortium name="Pathogen Informatics"/>
        </authorList>
    </citation>
    <scope>NUCLEOTIDE SEQUENCE [LARGE SCALE GENOMIC DNA]</scope>
</reference>
<keyword evidence="3" id="KW-1185">Reference proteome</keyword>
<gene>
    <name evidence="2" type="ORF">OFLC_LOCUS12003</name>
</gene>
<evidence type="ECO:0000313" key="2">
    <source>
        <dbReference type="EMBL" id="VDO81083.1"/>
    </source>
</evidence>
<dbReference type="EMBL" id="UZAJ01018059">
    <property type="protein sequence ID" value="VDO81083.1"/>
    <property type="molecule type" value="Genomic_DNA"/>
</dbReference>
<feature type="region of interest" description="Disordered" evidence="1">
    <location>
        <begin position="1"/>
        <end position="20"/>
    </location>
</feature>
<reference evidence="4" key="1">
    <citation type="submission" date="2016-06" db="UniProtKB">
        <authorList>
            <consortium name="WormBaseParasite"/>
        </authorList>
    </citation>
    <scope>IDENTIFICATION</scope>
</reference>
<organism evidence="4">
    <name type="scientific">Onchocerca flexuosa</name>
    <dbReference type="NCBI Taxonomy" id="387005"/>
    <lineage>
        <taxon>Eukaryota</taxon>
        <taxon>Metazoa</taxon>
        <taxon>Ecdysozoa</taxon>
        <taxon>Nematoda</taxon>
        <taxon>Chromadorea</taxon>
        <taxon>Rhabditida</taxon>
        <taxon>Spirurina</taxon>
        <taxon>Spiruromorpha</taxon>
        <taxon>Filarioidea</taxon>
        <taxon>Onchocercidae</taxon>
        <taxon>Onchocerca</taxon>
    </lineage>
</organism>
<protein>
    <submittedName>
        <fullName evidence="2 4">Uncharacterized protein</fullName>
    </submittedName>
</protein>
<dbReference type="STRING" id="387005.A0A183HWZ4"/>
<evidence type="ECO:0000313" key="4">
    <source>
        <dbReference type="WBParaSite" id="OFLC_0001200601-mRNA-1"/>
    </source>
</evidence>
<dbReference type="WBParaSite" id="OFLC_0001200601-mRNA-1">
    <property type="protein sequence ID" value="OFLC_0001200601-mRNA-1"/>
    <property type="gene ID" value="OFLC_0001200601"/>
</dbReference>
<sequence>MEKESIVERQEQKPVVDGAQSGNYNLVNFNLEEVEEEIRLEKIRQTSVKFSWDYLSQLLRRNLM</sequence>
<evidence type="ECO:0000256" key="1">
    <source>
        <dbReference type="SAM" id="MobiDB-lite"/>
    </source>
</evidence>
<accession>A0A183HWZ4</accession>
<dbReference type="Proteomes" id="UP000267606">
    <property type="component" value="Unassembled WGS sequence"/>
</dbReference>
<proteinExistence type="predicted"/>
<name>A0A183HWZ4_9BILA</name>